<dbReference type="NCBIfam" id="TIGR00612">
    <property type="entry name" value="ispG_gcpE"/>
    <property type="match status" value="1"/>
</dbReference>
<accession>A0A3B0PVM6</accession>
<dbReference type="EC" id="1.17.7.3" evidence="8"/>
<dbReference type="GO" id="GO:0005506">
    <property type="term" value="F:iron ion binding"/>
    <property type="evidence" value="ECO:0007669"/>
    <property type="project" value="InterPro"/>
</dbReference>
<dbReference type="NCBIfam" id="NF001912">
    <property type="entry name" value="PRK00694.1"/>
    <property type="match status" value="1"/>
</dbReference>
<evidence type="ECO:0000313" key="11">
    <source>
        <dbReference type="EMBL" id="SYX08906.1"/>
    </source>
</evidence>
<dbReference type="Gene3D" id="3.20.20.20">
    <property type="entry name" value="Dihydropteroate synthase-like"/>
    <property type="match status" value="1"/>
</dbReference>
<keyword evidence="5 8" id="KW-0411">Iron-sulfur</keyword>
<dbReference type="OrthoDB" id="9803214at2"/>
<dbReference type="GO" id="GO:0051539">
    <property type="term" value="F:4 iron, 4 sulfur cluster binding"/>
    <property type="evidence" value="ECO:0007669"/>
    <property type="project" value="UniProtKB-UniRule"/>
</dbReference>
<dbReference type="AlphaFoldDB" id="A0A3B0PVM6"/>
<keyword evidence="1 8" id="KW-0004">4Fe-4S</keyword>
<dbReference type="InterPro" id="IPR045854">
    <property type="entry name" value="NO2/SO3_Rdtase_4Fe4S_sf"/>
</dbReference>
<dbReference type="UniPathway" id="UPA00056">
    <property type="reaction ID" value="UER00096"/>
</dbReference>
<dbReference type="Pfam" id="PF26540">
    <property type="entry name" value="GcpE_C"/>
    <property type="match status" value="1"/>
</dbReference>
<feature type="domain" description="IspG C-terminal" evidence="10">
    <location>
        <begin position="509"/>
        <end position="597"/>
    </location>
</feature>
<feature type="binding site" evidence="8">
    <location>
        <position position="547"/>
    </location>
    <ligand>
        <name>[4Fe-4S] cluster</name>
        <dbReference type="ChEBI" id="CHEBI:49883"/>
    </ligand>
</feature>
<evidence type="ECO:0000256" key="2">
    <source>
        <dbReference type="ARBA" id="ARBA00022723"/>
    </source>
</evidence>
<feature type="domain" description="IspG TIM-barrel" evidence="9">
    <location>
        <begin position="15"/>
        <end position="284"/>
    </location>
</feature>
<dbReference type="EMBL" id="LS992154">
    <property type="protein sequence ID" value="SYX08906.1"/>
    <property type="molecule type" value="Genomic_DNA"/>
</dbReference>
<dbReference type="PANTHER" id="PTHR30454">
    <property type="entry name" value="4-HYDROXY-3-METHYLBUT-2-EN-1-YL DIPHOSPHATE SYNTHASE"/>
    <property type="match status" value="1"/>
</dbReference>
<evidence type="ECO:0000256" key="3">
    <source>
        <dbReference type="ARBA" id="ARBA00023002"/>
    </source>
</evidence>
<reference evidence="12" key="1">
    <citation type="submission" date="2017-11" db="EMBL/GenBank/DDBJ databases">
        <authorList>
            <person name="Seth-Smith MB H."/>
        </authorList>
    </citation>
    <scope>NUCLEOTIDE SEQUENCE [LARGE SCALE GENOMIC DNA]</scope>
</reference>
<protein>
    <recommendedName>
        <fullName evidence="8">4-hydroxy-3-methylbut-2-en-1-yl diphosphate synthase (flavodoxin)</fullName>
        <ecNumber evidence="8">1.17.7.3</ecNumber>
    </recommendedName>
    <alternativeName>
        <fullName evidence="8">1-hydroxy-2-methyl-2-(E)-butenyl 4-diphosphate synthase</fullName>
    </alternativeName>
</protein>
<dbReference type="SUPFAM" id="SSF56014">
    <property type="entry name" value="Nitrite and sulphite reductase 4Fe-4S domain-like"/>
    <property type="match status" value="1"/>
</dbReference>
<comment type="cofactor">
    <cofactor evidence="8">
        <name>[4Fe-4S] cluster</name>
        <dbReference type="ChEBI" id="CHEBI:49883"/>
    </cofactor>
    <text evidence="8">Binds 1 [4Fe-4S] cluster.</text>
</comment>
<keyword evidence="12" id="KW-1185">Reference proteome</keyword>
<sequence length="606" mass="67074">MVISPSKKQATRRYTHSVKIGNLYVGSEHSIKTQSMTTTPTADVDATVAQICALVEAKCEIARVTVQGIKEAQACEHIKERLLAMGIDIPLVADIHFFPQAAMHVADFVDKVRINPGNFVDKRNMFTGKTYTDKNYADSLLRLEEKFTPLVEKCKRLGKAMRIGVNHGSLSERVMQRYGDTIEGMVVSALEYIEVCEKLGYRDVVFSMKSSNPKVMVAAYRQLAKDLDARGWHYPLHLGVTEAGMGMDGIIKSAVGIGTLLTEGLGDTIRCSLTGCPTTEIPVCESLLKHTTMYLNLPKKENPFALENSESFVNASKKITKTTPWGSVYGVFIKLTEEHLLNNPIDKLLEQLGVNPVNGKKDFTTPDGIVVPKSFIGTSLVEKLKEHMLVFHHHEVPCLYAYNEEIWNSEQVLSAPFVHCHATTPFIHSTREFFEKKQCEGQPVKLVFSKDLDDECEAAVSIATEFGALLLDGLGEAVILDLPNIPLPAIREIAFGTLQSAGVRLVKTEYISCPGCGRTLFDLPEVTKRIQERTKHLVGLKIAVMGCIVNGPGEMADADFGFVGSKTGMIDLYVKHTCVKAHIPMEDAEEELVHLLQEHGVWKDPE</sequence>
<evidence type="ECO:0000256" key="4">
    <source>
        <dbReference type="ARBA" id="ARBA00023004"/>
    </source>
</evidence>
<dbReference type="Proteomes" id="UP000258476">
    <property type="component" value="Chromosome"/>
</dbReference>
<dbReference type="RefSeq" id="WP_117274219.1">
    <property type="nucleotide sequence ID" value="NZ_LS992154.1"/>
</dbReference>
<keyword evidence="2 8" id="KW-0479">Metal-binding</keyword>
<dbReference type="InterPro" id="IPR017178">
    <property type="entry name" value="IspG_atypical"/>
</dbReference>
<dbReference type="GO" id="GO:0016114">
    <property type="term" value="P:terpenoid biosynthetic process"/>
    <property type="evidence" value="ECO:0007669"/>
    <property type="project" value="InterPro"/>
</dbReference>
<evidence type="ECO:0000313" key="12">
    <source>
        <dbReference type="Proteomes" id="UP000258476"/>
    </source>
</evidence>
<dbReference type="FunFam" id="3.30.413.10:FF:000006">
    <property type="entry name" value="4-hydroxy-3-methylbut-2-en-1-yl diphosphate synthase (flavodoxin)"/>
    <property type="match status" value="1"/>
</dbReference>
<dbReference type="GO" id="GO:0019288">
    <property type="term" value="P:isopentenyl diphosphate biosynthetic process, methylerythritol 4-phosphate pathway"/>
    <property type="evidence" value="ECO:0007669"/>
    <property type="project" value="UniProtKB-UniRule"/>
</dbReference>
<dbReference type="KEGG" id="chla:C834K_0447"/>
<evidence type="ECO:0000259" key="9">
    <source>
        <dbReference type="Pfam" id="PF04551"/>
    </source>
</evidence>
<dbReference type="InterPro" id="IPR011005">
    <property type="entry name" value="Dihydropteroate_synth-like_sf"/>
</dbReference>
<name>A0A3B0PVM6_9CHLA</name>
<comment type="pathway">
    <text evidence="8">Isoprenoid biosynthesis; isopentenyl diphosphate biosynthesis via DXP pathway; isopentenyl diphosphate from 1-deoxy-D-xylulose 5-phosphate: step 5/6.</text>
</comment>
<dbReference type="HAMAP" id="MF_00159">
    <property type="entry name" value="IspG"/>
    <property type="match status" value="1"/>
</dbReference>
<dbReference type="InterPro" id="IPR058578">
    <property type="entry name" value="IspG_TIM"/>
</dbReference>
<feature type="binding site" evidence="8">
    <location>
        <position position="516"/>
    </location>
    <ligand>
        <name>[4Fe-4S] cluster</name>
        <dbReference type="ChEBI" id="CHEBI:49883"/>
    </ligand>
</feature>
<feature type="binding site" evidence="8">
    <location>
        <position position="554"/>
    </location>
    <ligand>
        <name>[4Fe-4S] cluster</name>
        <dbReference type="ChEBI" id="CHEBI:49883"/>
    </ligand>
</feature>
<evidence type="ECO:0000256" key="5">
    <source>
        <dbReference type="ARBA" id="ARBA00023014"/>
    </source>
</evidence>
<dbReference type="InterPro" id="IPR004588">
    <property type="entry name" value="IspG_bac-typ"/>
</dbReference>
<proteinExistence type="inferred from homology"/>
<dbReference type="Pfam" id="PF04551">
    <property type="entry name" value="GcpE"/>
    <property type="match status" value="1"/>
</dbReference>
<evidence type="ECO:0000256" key="1">
    <source>
        <dbReference type="ARBA" id="ARBA00022485"/>
    </source>
</evidence>
<organism evidence="11 12">
    <name type="scientific">Chlamydia poikilotherma</name>
    <dbReference type="NCBI Taxonomy" id="1967783"/>
    <lineage>
        <taxon>Bacteria</taxon>
        <taxon>Pseudomonadati</taxon>
        <taxon>Chlamydiota</taxon>
        <taxon>Chlamydiia</taxon>
        <taxon>Chlamydiales</taxon>
        <taxon>Chlamydiaceae</taxon>
        <taxon>Chlamydia/Chlamydophila group</taxon>
        <taxon>Chlamydia</taxon>
    </lineage>
</organism>
<feature type="binding site" evidence="8">
    <location>
        <position position="513"/>
    </location>
    <ligand>
        <name>[4Fe-4S] cluster</name>
        <dbReference type="ChEBI" id="CHEBI:49883"/>
    </ligand>
</feature>
<dbReference type="PIRSF" id="PIRSF037336">
    <property type="entry name" value="IspG_like"/>
    <property type="match status" value="1"/>
</dbReference>
<evidence type="ECO:0000256" key="7">
    <source>
        <dbReference type="ARBA" id="ARBA00051119"/>
    </source>
</evidence>
<evidence type="ECO:0000259" key="10">
    <source>
        <dbReference type="Pfam" id="PF26540"/>
    </source>
</evidence>
<evidence type="ECO:0000256" key="6">
    <source>
        <dbReference type="ARBA" id="ARBA00023229"/>
    </source>
</evidence>
<comment type="similarity">
    <text evidence="8">Belongs to the IspG family.</text>
</comment>
<gene>
    <name evidence="8 11" type="primary">ispG</name>
    <name evidence="11" type="ORF">C834K_0447</name>
</gene>
<dbReference type="InterPro" id="IPR058579">
    <property type="entry name" value="IspG_C"/>
</dbReference>
<keyword evidence="4 8" id="KW-0408">Iron</keyword>
<comment type="function">
    <text evidence="8">Converts 2C-methyl-D-erythritol 2,4-cyclodiphosphate (ME-2,4cPP) into 1-hydroxy-2-methyl-2-(E)-butenyl 4-diphosphate.</text>
</comment>
<evidence type="ECO:0000256" key="8">
    <source>
        <dbReference type="HAMAP-Rule" id="MF_00159"/>
    </source>
</evidence>
<dbReference type="PANTHER" id="PTHR30454:SF0">
    <property type="entry name" value="4-HYDROXY-3-METHYLBUT-2-EN-1-YL DIPHOSPHATE SYNTHASE (FERREDOXIN), CHLOROPLASTIC"/>
    <property type="match status" value="1"/>
</dbReference>
<keyword evidence="6 8" id="KW-0414">Isoprene biosynthesis</keyword>
<dbReference type="GO" id="GO:0141197">
    <property type="term" value="F:4-hydroxy-3-methylbut-2-enyl-diphosphate synthase activity (flavodoxin)"/>
    <property type="evidence" value="ECO:0007669"/>
    <property type="project" value="UniProtKB-EC"/>
</dbReference>
<dbReference type="Gene3D" id="3.30.413.10">
    <property type="entry name" value="Sulfite Reductase Hemoprotein, domain 1"/>
    <property type="match status" value="1"/>
</dbReference>
<comment type="catalytic activity">
    <reaction evidence="7">
        <text>(2E)-4-hydroxy-3-methylbut-2-enyl diphosphate + 2 oxidized [2Fe-2S]-[ferredoxin] + H2O = 2-C-methyl-D-erythritol 2,4-cyclic diphosphate + 2 reduced [2Fe-2S]-[ferredoxin] + H(+)</text>
        <dbReference type="Rhea" id="RHEA:26119"/>
        <dbReference type="Rhea" id="RHEA-COMP:10000"/>
        <dbReference type="Rhea" id="RHEA-COMP:10001"/>
        <dbReference type="ChEBI" id="CHEBI:15377"/>
        <dbReference type="ChEBI" id="CHEBI:15378"/>
        <dbReference type="ChEBI" id="CHEBI:33737"/>
        <dbReference type="ChEBI" id="CHEBI:33738"/>
        <dbReference type="ChEBI" id="CHEBI:58483"/>
        <dbReference type="ChEBI" id="CHEBI:128753"/>
        <dbReference type="EC" id="1.17.7.1"/>
    </reaction>
</comment>
<comment type="catalytic activity">
    <reaction evidence="8">
        <text>(2E)-4-hydroxy-3-methylbut-2-enyl diphosphate + oxidized [flavodoxin] + H2O + 2 H(+) = 2-C-methyl-D-erythritol 2,4-cyclic diphosphate + reduced [flavodoxin]</text>
        <dbReference type="Rhea" id="RHEA:43604"/>
        <dbReference type="Rhea" id="RHEA-COMP:10622"/>
        <dbReference type="Rhea" id="RHEA-COMP:10623"/>
        <dbReference type="ChEBI" id="CHEBI:15377"/>
        <dbReference type="ChEBI" id="CHEBI:15378"/>
        <dbReference type="ChEBI" id="CHEBI:57618"/>
        <dbReference type="ChEBI" id="CHEBI:58210"/>
        <dbReference type="ChEBI" id="CHEBI:58483"/>
        <dbReference type="ChEBI" id="CHEBI:128753"/>
        <dbReference type="EC" id="1.17.7.3"/>
    </reaction>
</comment>
<keyword evidence="3 8" id="KW-0560">Oxidoreductase</keyword>
<dbReference type="GO" id="GO:0046429">
    <property type="term" value="F:4-hydroxy-3-methylbut-2-en-1-yl diphosphate synthase activity (ferredoxin)"/>
    <property type="evidence" value="ECO:0007669"/>
    <property type="project" value="UniProtKB-UniRule"/>
</dbReference>
<dbReference type="FunFam" id="3.20.20.20:FF:000005">
    <property type="entry name" value="4-hydroxy-3-methylbut-2-en-1-yl diphosphate synthase (flavodoxin)"/>
    <property type="match status" value="1"/>
</dbReference>